<feature type="coiled-coil region" evidence="9">
    <location>
        <begin position="962"/>
        <end position="1005"/>
    </location>
</feature>
<feature type="coiled-coil region" evidence="9">
    <location>
        <begin position="1433"/>
        <end position="1526"/>
    </location>
</feature>
<keyword evidence="5 9" id="KW-0175">Coiled coil</keyword>
<dbReference type="SUPFAM" id="SSF50978">
    <property type="entry name" value="WD40 repeat-like"/>
    <property type="match status" value="2"/>
</dbReference>
<evidence type="ECO:0000313" key="12">
    <source>
        <dbReference type="Proteomes" id="UP001178507"/>
    </source>
</evidence>
<feature type="compositionally biased region" description="Acidic residues" evidence="10">
    <location>
        <begin position="1559"/>
        <end position="1589"/>
    </location>
</feature>
<organism evidence="11 12">
    <name type="scientific">Effrenium voratum</name>
    <dbReference type="NCBI Taxonomy" id="2562239"/>
    <lineage>
        <taxon>Eukaryota</taxon>
        <taxon>Sar</taxon>
        <taxon>Alveolata</taxon>
        <taxon>Dinophyceae</taxon>
        <taxon>Suessiales</taxon>
        <taxon>Symbiodiniaceae</taxon>
        <taxon>Effrenium</taxon>
    </lineage>
</organism>
<evidence type="ECO:0000256" key="9">
    <source>
        <dbReference type="SAM" id="Coils"/>
    </source>
</evidence>
<feature type="compositionally biased region" description="Basic and acidic residues" evidence="10">
    <location>
        <begin position="1136"/>
        <end position="1154"/>
    </location>
</feature>
<dbReference type="Gene3D" id="2.130.10.10">
    <property type="entry name" value="YVTN repeat-like/Quinoprotein amine dehydrogenase"/>
    <property type="match status" value="3"/>
</dbReference>
<comment type="caution">
    <text evidence="11">The sequence shown here is derived from an EMBL/GenBank/DDBJ whole genome shotgun (WGS) entry which is preliminary data.</text>
</comment>
<feature type="coiled-coil region" evidence="9">
    <location>
        <begin position="1779"/>
        <end position="1824"/>
    </location>
</feature>
<gene>
    <name evidence="11" type="ORF">EVOR1521_LOCUS21866</name>
</gene>
<proteinExistence type="predicted"/>
<evidence type="ECO:0000313" key="11">
    <source>
        <dbReference type="EMBL" id="CAJ1397959.1"/>
    </source>
</evidence>
<dbReference type="InterPro" id="IPR001680">
    <property type="entry name" value="WD40_rpt"/>
</dbReference>
<dbReference type="GO" id="GO:0005930">
    <property type="term" value="C:axoneme"/>
    <property type="evidence" value="ECO:0007669"/>
    <property type="project" value="UniProtKB-SubCell"/>
</dbReference>
<keyword evidence="3 8" id="KW-0853">WD repeat</keyword>
<dbReference type="EMBL" id="CAUJNA010003283">
    <property type="protein sequence ID" value="CAJ1397959.1"/>
    <property type="molecule type" value="Genomic_DNA"/>
</dbReference>
<evidence type="ECO:0000256" key="1">
    <source>
        <dbReference type="ARBA" id="ARBA00004430"/>
    </source>
</evidence>
<feature type="compositionally biased region" description="Acidic residues" evidence="10">
    <location>
        <begin position="1320"/>
        <end position="1350"/>
    </location>
</feature>
<protein>
    <recommendedName>
        <fullName evidence="13">Cilia- and flagella-associated protein 44</fullName>
    </recommendedName>
</protein>
<feature type="compositionally biased region" description="Acidic residues" evidence="10">
    <location>
        <begin position="688"/>
        <end position="712"/>
    </location>
</feature>
<keyword evidence="6" id="KW-0206">Cytoskeleton</keyword>
<evidence type="ECO:0000256" key="8">
    <source>
        <dbReference type="PROSITE-ProRule" id="PRU00221"/>
    </source>
</evidence>
<reference evidence="11" key="1">
    <citation type="submission" date="2023-08" db="EMBL/GenBank/DDBJ databases">
        <authorList>
            <person name="Chen Y."/>
            <person name="Shah S."/>
            <person name="Dougan E. K."/>
            <person name="Thang M."/>
            <person name="Chan C."/>
        </authorList>
    </citation>
    <scope>NUCLEOTIDE SEQUENCE</scope>
</reference>
<evidence type="ECO:0000256" key="3">
    <source>
        <dbReference type="ARBA" id="ARBA00022574"/>
    </source>
</evidence>
<dbReference type="PANTHER" id="PTHR14885:SF3">
    <property type="entry name" value="CILIA- AND FLAGELLA-ASSOCIATED PROTEIN 44"/>
    <property type="match status" value="1"/>
</dbReference>
<evidence type="ECO:0000256" key="4">
    <source>
        <dbReference type="ARBA" id="ARBA00022737"/>
    </source>
</evidence>
<keyword evidence="2" id="KW-0963">Cytoplasm</keyword>
<keyword evidence="4" id="KW-0677">Repeat</keyword>
<dbReference type="PROSITE" id="PS50082">
    <property type="entry name" value="WD_REPEATS_2"/>
    <property type="match status" value="1"/>
</dbReference>
<evidence type="ECO:0000256" key="6">
    <source>
        <dbReference type="ARBA" id="ARBA00023212"/>
    </source>
</evidence>
<feature type="compositionally biased region" description="Basic and acidic residues" evidence="10">
    <location>
        <begin position="1"/>
        <end position="13"/>
    </location>
</feature>
<dbReference type="SMART" id="SM00320">
    <property type="entry name" value="WD40"/>
    <property type="match status" value="8"/>
</dbReference>
<dbReference type="Pfam" id="PF25828">
    <property type="entry name" value="CC_Cfap43"/>
    <property type="match status" value="1"/>
</dbReference>
<name>A0AA36J3P8_9DINO</name>
<feature type="region of interest" description="Disordered" evidence="10">
    <location>
        <begin position="1554"/>
        <end position="1597"/>
    </location>
</feature>
<dbReference type="Pfam" id="PF00400">
    <property type="entry name" value="WD40"/>
    <property type="match status" value="2"/>
</dbReference>
<evidence type="ECO:0000256" key="10">
    <source>
        <dbReference type="SAM" id="MobiDB-lite"/>
    </source>
</evidence>
<dbReference type="InterPro" id="IPR015943">
    <property type="entry name" value="WD40/YVTN_repeat-like_dom_sf"/>
</dbReference>
<evidence type="ECO:0000256" key="7">
    <source>
        <dbReference type="ARBA" id="ARBA00023273"/>
    </source>
</evidence>
<keyword evidence="7" id="KW-0966">Cell projection</keyword>
<keyword evidence="12" id="KW-1185">Reference proteome</keyword>
<feature type="compositionally biased region" description="Basic and acidic residues" evidence="10">
    <location>
        <begin position="713"/>
        <end position="745"/>
    </location>
</feature>
<dbReference type="InterPro" id="IPR036322">
    <property type="entry name" value="WD40_repeat_dom_sf"/>
</dbReference>
<feature type="region of interest" description="Disordered" evidence="10">
    <location>
        <begin position="1106"/>
        <end position="1176"/>
    </location>
</feature>
<feature type="repeat" description="WD" evidence="8">
    <location>
        <begin position="376"/>
        <end position="417"/>
    </location>
</feature>
<feature type="region of interest" description="Disordered" evidence="10">
    <location>
        <begin position="685"/>
        <end position="745"/>
    </location>
</feature>
<feature type="coiled-coil region" evidence="9">
    <location>
        <begin position="1603"/>
        <end position="1637"/>
    </location>
</feature>
<evidence type="ECO:0000256" key="5">
    <source>
        <dbReference type="ARBA" id="ARBA00023054"/>
    </source>
</evidence>
<comment type="subcellular location">
    <subcellularLocation>
        <location evidence="1">Cytoplasm</location>
        <location evidence="1">Cytoskeleton</location>
        <location evidence="1">Cilium axoneme</location>
    </subcellularLocation>
</comment>
<accession>A0AA36J3P8</accession>
<feature type="region of interest" description="Disordered" evidence="10">
    <location>
        <begin position="1307"/>
        <end position="1367"/>
    </location>
</feature>
<evidence type="ECO:0008006" key="13">
    <source>
        <dbReference type="Google" id="ProtNLM"/>
    </source>
</evidence>
<dbReference type="PANTHER" id="PTHR14885">
    <property type="entry name" value="CILIA- AND FLAGELLA-ASSOCIATED PROTEIN 43-RELATED"/>
    <property type="match status" value="1"/>
</dbReference>
<feature type="coiled-coil region" evidence="9">
    <location>
        <begin position="1704"/>
        <end position="1731"/>
    </location>
</feature>
<dbReference type="Proteomes" id="UP001178507">
    <property type="component" value="Unassembled WGS sequence"/>
</dbReference>
<evidence type="ECO:0000256" key="2">
    <source>
        <dbReference type="ARBA" id="ARBA00022490"/>
    </source>
</evidence>
<sequence>MDEPGLKTEDQLDKAQGAESEAAGAPTEGEDSPQNEKGAESEAAGAPTEGEDSPQSEKVVQRGRVNRQASKEIIEGIRRKRSNSIAESCDDTQDKLDAEEAKWRIPAAFFYDPKSPELRPALEDRELPRCGTKAARFMGYDFSRVNNAVWTSKEEFAYITGHVVCFMNIETRQRRFLHGRDDGGIGAVAMSPDGVYFAAAERSITSSPHVYIYSFKTMRLYRILRKGTTRGYASVAFSPHDKNHLAALGCAPDYLLSVWDWRNERLLLKCKAYGQDVTSIRWGQFPGMLTSVGVGHMRFWKMALTFTGLKLQGDLGKFGASELSDISGFVELADGKIVSGTEYGKLLVWEGVFVKVELMRANESATLAEAPLSIAGSPHKGSIDVVLLDKENSLVVSGGDDGYLRWWPIDEVDSAEADYDNGILEYGIRMRKEVRIPPSSEHNIPVAHIQHVVVCPDEVTWLIQDSRNGMVWLYNISDGSCISALGCHSSQVTSTLISSSYAGMVMSCGLDGTVRAYNVSNPWDNELFRDARPLANADVGATCMDATPEIVDPTKRTICVGYTDGTIRAFTACSDGFLHLQALKPHKCLVKQLKYSGDDAGLLATLSEDNAVFFFQVQLLSEHAIPIGFVKIPTTVDFFTWDDVSGNLLLSLRDGTLLSLQSPQLDNVDNTETYEIQVNYWSVQPEVPEIESDEEEEEEEEEGEGGEEEEPQDSPREELVEEEGKKKKKKTKEERKAEEDEDGENRKEVIVTSVSRAIFIPGDGDASERKVLFAGTGAYAGGLWEGSLIGMEERNVKEDPLEQRISQTMACQLRAKLPKHVQVTHLSISPSKRWLIVGFADGRVWLTPRHGGCFMCTHVADGGSGAVNSVSMQEDETLMVVAAGDGSLVTYTISDGLLELAENYVHGQVNLEDAALELESAMPEMPDASMEGWSLPPREAPGVVAINPDITDTKHYSIQDAKLKAEEDSARAAAELKKLRVRERISEIRDELAELQAKNATLKEAQLSSGDMVVDQEYINHLREDMEHQIEQVRFELAWSVEFHERGLQKLKDYYLQQVDFERVEVLGFRSEHRVSSFRCAKMSNELQANLARLHELIFAADADNDLEDDEEEHELGLDGKSTFRGNRTDFGMESEGGKSERALSGAEQRELRRQQRMARRGQMQELERGKPSESYEAPEDLEAIAHAEATLGNYMLKTSEAYQVPENQRMNAEKKRRQMFLLEESIHAIKTEFNQRVLALRDFRQQVRAEVERDLQALAEIDEQLGTSTDWVAGILDNPEGAPTEYPEKRFDLDEAEIKTFAAQLRGDVEEQPPPPEDHFDEEDEEEVDDEVDAEDEDEGHSEEAEGEPVETGRKNSVGGKKRIFGAPHPSLPLCGRTALAARRVGRLTLRTKLLQDKSGKADPLSEAVGVESQARLRHDKGQLEEHVRQVIDTFNMAVASIEKEKAKLESDLKNADMKLLVLYEELLTLNELEEKDEALLKKATKCRQDKTSIMHQIKECQDQLSDKKAEIEEWHTQEQNLQAEFTDLVGENSPFLSALLKVYKKKVKRSKRKKGEEEEFDEDEEDEDDEGSDIESDEDEDMEDDDVGPPQGCDHQIYESVIDLRDKRLEMEDALQEIQKAVEGLKQTHKKLLDDERRIDKEQKMTDAEIQQFQTDKQRKLNQVPIVFALRLSQVQCLGSNPESEKMPPELGQQVIFTNEGLKRLMSRITELHQEIREVKARHKQLQRDFRVRKKDKNVALQHIEDLHAKFQDIQMLKFGQIVDLDLIERSAPNKYVQELQEKVLQAEAEHRRRIAEWQKRMEKQKKELAKITCDNTSLMEQIVSMGYSQMQLDAALNARIANVTVNDNEPLNELRDMERERCKDLLALQAKEIATLQAEINLFRKKGGHIYTTVTANRSG</sequence>
<feature type="region of interest" description="Disordered" evidence="10">
    <location>
        <begin position="1"/>
        <end position="75"/>
    </location>
</feature>